<dbReference type="AlphaFoldDB" id="A0A0A9AQC0"/>
<accession>A0A0A9AQC0</accession>
<proteinExistence type="predicted"/>
<sequence>MASCQRCTLVWNSESGNPLHLLLDLVLWRDPAATGRRPSLKRDVDPVRPRLSNWDDVPGSWNVASTLIQTPVTMCLTTVQYRPETELRRLLQREMLT</sequence>
<name>A0A0A9AQC0_ARUDO</name>
<protein>
    <submittedName>
        <fullName evidence="1">Uncharacterized protein</fullName>
    </submittedName>
</protein>
<dbReference type="EMBL" id="GBRH01244559">
    <property type="protein sequence ID" value="JAD53336.1"/>
    <property type="molecule type" value="Transcribed_RNA"/>
</dbReference>
<organism evidence="1">
    <name type="scientific">Arundo donax</name>
    <name type="common">Giant reed</name>
    <name type="synonym">Donax arundinaceus</name>
    <dbReference type="NCBI Taxonomy" id="35708"/>
    <lineage>
        <taxon>Eukaryota</taxon>
        <taxon>Viridiplantae</taxon>
        <taxon>Streptophyta</taxon>
        <taxon>Embryophyta</taxon>
        <taxon>Tracheophyta</taxon>
        <taxon>Spermatophyta</taxon>
        <taxon>Magnoliopsida</taxon>
        <taxon>Liliopsida</taxon>
        <taxon>Poales</taxon>
        <taxon>Poaceae</taxon>
        <taxon>PACMAD clade</taxon>
        <taxon>Arundinoideae</taxon>
        <taxon>Arundineae</taxon>
        <taxon>Arundo</taxon>
    </lineage>
</organism>
<reference evidence="1" key="1">
    <citation type="submission" date="2014-09" db="EMBL/GenBank/DDBJ databases">
        <authorList>
            <person name="Magalhaes I.L.F."/>
            <person name="Oliveira U."/>
            <person name="Santos F.R."/>
            <person name="Vidigal T.H.D.A."/>
            <person name="Brescovit A.D."/>
            <person name="Santos A.J."/>
        </authorList>
    </citation>
    <scope>NUCLEOTIDE SEQUENCE</scope>
    <source>
        <tissue evidence="1">Shoot tissue taken approximately 20 cm above the soil surface</tissue>
    </source>
</reference>
<evidence type="ECO:0000313" key="1">
    <source>
        <dbReference type="EMBL" id="JAD53336.1"/>
    </source>
</evidence>
<reference evidence="1" key="2">
    <citation type="journal article" date="2015" name="Data Brief">
        <title>Shoot transcriptome of the giant reed, Arundo donax.</title>
        <authorList>
            <person name="Barrero R.A."/>
            <person name="Guerrero F.D."/>
            <person name="Moolhuijzen P."/>
            <person name="Goolsby J.A."/>
            <person name="Tidwell J."/>
            <person name="Bellgard S.E."/>
            <person name="Bellgard M.I."/>
        </authorList>
    </citation>
    <scope>NUCLEOTIDE SEQUENCE</scope>
    <source>
        <tissue evidence="1">Shoot tissue taken approximately 20 cm above the soil surface</tissue>
    </source>
</reference>